<sequence>MTHPQDLHALANKALNQIESDQERQAALRIKPSGRRLWVKVVSTMILVAVVTSIVDSRTLIFWLGVSEQKQLAEMTAALTAAKVAVEQSHSTTGEWPDRVPLPALASLVELQNPGPTYRLLATTQQWQLTMTPSGDLQKAQP</sequence>
<evidence type="ECO:0000313" key="2">
    <source>
        <dbReference type="Proteomes" id="UP000275663"/>
    </source>
</evidence>
<reference evidence="1 2" key="1">
    <citation type="journal article" date="2011" name="Int. J. Syst. Evol. Microbiol.">
        <title>Description of Undibacterium oligocarboniphilum sp. nov., isolated from purified water, and Undibacterium pigrum strain CCUG 49012 as the type strain of Undibacterium parvum sp. nov., and emended descriptions of the genus Undibacterium and the species Undibacterium pigrum.</title>
        <authorList>
            <person name="Eder W."/>
            <person name="Wanner G."/>
            <person name="Ludwig W."/>
            <person name="Busse H.J."/>
            <person name="Ziemke-Kageler F."/>
            <person name="Lang E."/>
        </authorList>
    </citation>
    <scope>NUCLEOTIDE SEQUENCE [LARGE SCALE GENOMIC DNA]</scope>
    <source>
        <strain evidence="1 2">DSM 23061</strain>
    </source>
</reference>
<name>A0A3S9HJJ3_9BURK</name>
<dbReference type="AlphaFoldDB" id="A0A3S9HJJ3"/>
<accession>A0A3S9HJJ3</accession>
<organism evidence="1 2">
    <name type="scientific">Undibacterium parvum</name>
    <dbReference type="NCBI Taxonomy" id="401471"/>
    <lineage>
        <taxon>Bacteria</taxon>
        <taxon>Pseudomonadati</taxon>
        <taxon>Pseudomonadota</taxon>
        <taxon>Betaproteobacteria</taxon>
        <taxon>Burkholderiales</taxon>
        <taxon>Oxalobacteraceae</taxon>
        <taxon>Undibacterium</taxon>
    </lineage>
</organism>
<keyword evidence="2" id="KW-1185">Reference proteome</keyword>
<proteinExistence type="predicted"/>
<protein>
    <submittedName>
        <fullName evidence="1">Uncharacterized protein</fullName>
    </submittedName>
</protein>
<dbReference type="KEGG" id="upv:EJN92_09865"/>
<evidence type="ECO:0000313" key="1">
    <source>
        <dbReference type="EMBL" id="AZP12277.1"/>
    </source>
</evidence>
<dbReference type="RefSeq" id="WP_126127659.1">
    <property type="nucleotide sequence ID" value="NZ_CP034464.1"/>
</dbReference>
<dbReference type="SUPFAM" id="SSF54523">
    <property type="entry name" value="Pili subunits"/>
    <property type="match status" value="1"/>
</dbReference>
<dbReference type="EMBL" id="CP034464">
    <property type="protein sequence ID" value="AZP12277.1"/>
    <property type="molecule type" value="Genomic_DNA"/>
</dbReference>
<dbReference type="Proteomes" id="UP000275663">
    <property type="component" value="Chromosome"/>
</dbReference>
<dbReference type="InterPro" id="IPR045584">
    <property type="entry name" value="Pilin-like"/>
</dbReference>
<gene>
    <name evidence="1" type="ORF">EJN92_09865</name>
</gene>